<keyword evidence="4" id="KW-1185">Reference proteome</keyword>
<feature type="transmembrane region" description="Helical" evidence="2">
    <location>
        <begin position="46"/>
        <end position="75"/>
    </location>
</feature>
<feature type="region of interest" description="Disordered" evidence="1">
    <location>
        <begin position="287"/>
        <end position="306"/>
    </location>
</feature>
<sequence>MLQIDTAELAGLAAEGVLFGIFICLFCVCGYDLVDRRKRLNTQLSWPMVLAGVLLIILAIVRFFVDCSNIFVAFIRHDPREARLAYLEDVTQPLFITKHCIFITALLVGDSFVNYRCWVVWGKKIWIVIPTVILSFISTGSGAYTMWAYGHLPNQTIRSQSALISVLFSLSLVTNALATSLLAYRIWSIDRKVKASGARGAPQSRLNPVVRIVMESGLANAAYLFVFVMTLEFGSQALEIMSEMAVPLTGIIFSIVILRVGHQSHGDSFYASQPAPNSIAWPRAKSTIGPAGGRTGTSATTTAGNTSSMPMEIFVHDTTTTTKGYDDDSIQRLESRSLPDLPAAF</sequence>
<name>A0A1M2VQB0_TRAPU</name>
<feature type="transmembrane region" description="Helical" evidence="2">
    <location>
        <begin position="12"/>
        <end position="34"/>
    </location>
</feature>
<accession>A0A1M2VQB0</accession>
<evidence type="ECO:0000256" key="2">
    <source>
        <dbReference type="SAM" id="Phobius"/>
    </source>
</evidence>
<gene>
    <name evidence="3" type="ORF">TRAPUB_13753</name>
</gene>
<keyword evidence="2" id="KW-0812">Transmembrane</keyword>
<dbReference type="OrthoDB" id="2756618at2759"/>
<feature type="transmembrane region" description="Helical" evidence="2">
    <location>
        <begin position="208"/>
        <end position="228"/>
    </location>
</feature>
<feature type="transmembrane region" description="Helical" evidence="2">
    <location>
        <begin position="162"/>
        <end position="187"/>
    </location>
</feature>
<evidence type="ECO:0000256" key="1">
    <source>
        <dbReference type="SAM" id="MobiDB-lite"/>
    </source>
</evidence>
<keyword evidence="2" id="KW-1133">Transmembrane helix</keyword>
<feature type="compositionally biased region" description="Low complexity" evidence="1">
    <location>
        <begin position="296"/>
        <end position="306"/>
    </location>
</feature>
<dbReference type="OMA" id="CIFITAL"/>
<dbReference type="Proteomes" id="UP000184267">
    <property type="component" value="Unassembled WGS sequence"/>
</dbReference>
<dbReference type="EMBL" id="MNAD01000879">
    <property type="protein sequence ID" value="OJT09794.1"/>
    <property type="molecule type" value="Genomic_DNA"/>
</dbReference>
<dbReference type="AlphaFoldDB" id="A0A1M2VQB0"/>
<feature type="transmembrane region" description="Helical" evidence="2">
    <location>
        <begin position="240"/>
        <end position="260"/>
    </location>
</feature>
<comment type="caution">
    <text evidence="3">The sequence shown here is derived from an EMBL/GenBank/DDBJ whole genome shotgun (WGS) entry which is preliminary data.</text>
</comment>
<organism evidence="3 4">
    <name type="scientific">Trametes pubescens</name>
    <name type="common">White-rot fungus</name>
    <dbReference type="NCBI Taxonomy" id="154538"/>
    <lineage>
        <taxon>Eukaryota</taxon>
        <taxon>Fungi</taxon>
        <taxon>Dikarya</taxon>
        <taxon>Basidiomycota</taxon>
        <taxon>Agaricomycotina</taxon>
        <taxon>Agaricomycetes</taxon>
        <taxon>Polyporales</taxon>
        <taxon>Polyporaceae</taxon>
        <taxon>Trametes</taxon>
    </lineage>
</organism>
<protein>
    <submittedName>
        <fullName evidence="3">Uncharacterized protein</fullName>
    </submittedName>
</protein>
<evidence type="ECO:0000313" key="4">
    <source>
        <dbReference type="Proteomes" id="UP000184267"/>
    </source>
</evidence>
<feature type="transmembrane region" description="Helical" evidence="2">
    <location>
        <begin position="125"/>
        <end position="150"/>
    </location>
</feature>
<reference evidence="3 4" key="1">
    <citation type="submission" date="2016-10" db="EMBL/GenBank/DDBJ databases">
        <title>Genome sequence of the basidiomycete white-rot fungus Trametes pubescens.</title>
        <authorList>
            <person name="Makela M.R."/>
            <person name="Granchi Z."/>
            <person name="Peng M."/>
            <person name="De Vries R.P."/>
            <person name="Grigoriev I."/>
            <person name="Riley R."/>
            <person name="Hilden K."/>
        </authorList>
    </citation>
    <scope>NUCLEOTIDE SEQUENCE [LARGE SCALE GENOMIC DNA]</scope>
    <source>
        <strain evidence="3 4">FBCC735</strain>
    </source>
</reference>
<keyword evidence="2" id="KW-0472">Membrane</keyword>
<proteinExistence type="predicted"/>
<evidence type="ECO:0000313" key="3">
    <source>
        <dbReference type="EMBL" id="OJT09794.1"/>
    </source>
</evidence>